<reference evidence="2 3" key="1">
    <citation type="journal article" date="2014" name="Science">
        <title>Plant genetics. Early allopolyploid evolution in the post-Neolithic Brassica napus oilseed genome.</title>
        <authorList>
            <person name="Chalhoub B."/>
            <person name="Denoeud F."/>
            <person name="Liu S."/>
            <person name="Parkin I.A."/>
            <person name="Tang H."/>
            <person name="Wang X."/>
            <person name="Chiquet J."/>
            <person name="Belcram H."/>
            <person name="Tong C."/>
            <person name="Samans B."/>
            <person name="Correa M."/>
            <person name="Da Silva C."/>
            <person name="Just J."/>
            <person name="Falentin C."/>
            <person name="Koh C.S."/>
            <person name="Le Clainche I."/>
            <person name="Bernard M."/>
            <person name="Bento P."/>
            <person name="Noel B."/>
            <person name="Labadie K."/>
            <person name="Alberti A."/>
            <person name="Charles M."/>
            <person name="Arnaud D."/>
            <person name="Guo H."/>
            <person name="Daviaud C."/>
            <person name="Alamery S."/>
            <person name="Jabbari K."/>
            <person name="Zhao M."/>
            <person name="Edger P.P."/>
            <person name="Chelaifa H."/>
            <person name="Tack D."/>
            <person name="Lassalle G."/>
            <person name="Mestiri I."/>
            <person name="Schnel N."/>
            <person name="Le Paslier M.C."/>
            <person name="Fan G."/>
            <person name="Renault V."/>
            <person name="Bayer P.E."/>
            <person name="Golicz A.A."/>
            <person name="Manoli S."/>
            <person name="Lee T.H."/>
            <person name="Thi V.H."/>
            <person name="Chalabi S."/>
            <person name="Hu Q."/>
            <person name="Fan C."/>
            <person name="Tollenaere R."/>
            <person name="Lu Y."/>
            <person name="Battail C."/>
            <person name="Shen J."/>
            <person name="Sidebottom C.H."/>
            <person name="Wang X."/>
            <person name="Canaguier A."/>
            <person name="Chauveau A."/>
            <person name="Berard A."/>
            <person name="Deniot G."/>
            <person name="Guan M."/>
            <person name="Liu Z."/>
            <person name="Sun F."/>
            <person name="Lim Y.P."/>
            <person name="Lyons E."/>
            <person name="Town C.D."/>
            <person name="Bancroft I."/>
            <person name="Wang X."/>
            <person name="Meng J."/>
            <person name="Ma J."/>
            <person name="Pires J.C."/>
            <person name="King G.J."/>
            <person name="Brunel D."/>
            <person name="Delourme R."/>
            <person name="Renard M."/>
            <person name="Aury J.M."/>
            <person name="Adams K.L."/>
            <person name="Batley J."/>
            <person name="Snowdon R.J."/>
            <person name="Tost J."/>
            <person name="Edwards D."/>
            <person name="Zhou Y."/>
            <person name="Hua W."/>
            <person name="Sharpe A.G."/>
            <person name="Paterson A.H."/>
            <person name="Guan C."/>
            <person name="Wincker P."/>
        </authorList>
    </citation>
    <scope>NUCLEOTIDE SEQUENCE [LARGE SCALE GENOMIC DNA]</scope>
    <source>
        <strain evidence="3">cv. Darmor-bzh</strain>
    </source>
</reference>
<evidence type="ECO:0000313" key="3">
    <source>
        <dbReference type="Proteomes" id="UP000028999"/>
    </source>
</evidence>
<feature type="compositionally biased region" description="Basic and acidic residues" evidence="1">
    <location>
        <begin position="144"/>
        <end position="153"/>
    </location>
</feature>
<dbReference type="EMBL" id="LK032080">
    <property type="protein sequence ID" value="CDY18014.1"/>
    <property type="molecule type" value="Genomic_DNA"/>
</dbReference>
<gene>
    <name evidence="2" type="primary">BnaC03g30860D</name>
    <name evidence="2" type="ORF">GSBRNA2T00002402001</name>
</gene>
<protein>
    <submittedName>
        <fullName evidence="2">BnaC03g30860D protein</fullName>
    </submittedName>
</protein>
<evidence type="ECO:0000256" key="1">
    <source>
        <dbReference type="SAM" id="MobiDB-lite"/>
    </source>
</evidence>
<dbReference type="Gramene" id="CDY18014">
    <property type="protein sequence ID" value="CDY18014"/>
    <property type="gene ID" value="GSBRNA2T00002402001"/>
</dbReference>
<accession>A0A078FY19</accession>
<proteinExistence type="predicted"/>
<keyword evidence="3" id="KW-1185">Reference proteome</keyword>
<feature type="region of interest" description="Disordered" evidence="1">
    <location>
        <begin position="119"/>
        <end position="153"/>
    </location>
</feature>
<dbReference type="AlphaFoldDB" id="A0A078FY19"/>
<name>A0A078FY19_BRANA</name>
<feature type="region of interest" description="Disordered" evidence="1">
    <location>
        <begin position="1"/>
        <end position="21"/>
    </location>
</feature>
<dbReference type="Proteomes" id="UP000028999">
    <property type="component" value="Unassembled WGS sequence"/>
</dbReference>
<evidence type="ECO:0000313" key="2">
    <source>
        <dbReference type="EMBL" id="CDY18014.1"/>
    </source>
</evidence>
<organism evidence="2 3">
    <name type="scientific">Brassica napus</name>
    <name type="common">Rape</name>
    <dbReference type="NCBI Taxonomy" id="3708"/>
    <lineage>
        <taxon>Eukaryota</taxon>
        <taxon>Viridiplantae</taxon>
        <taxon>Streptophyta</taxon>
        <taxon>Embryophyta</taxon>
        <taxon>Tracheophyta</taxon>
        <taxon>Spermatophyta</taxon>
        <taxon>Magnoliopsida</taxon>
        <taxon>eudicotyledons</taxon>
        <taxon>Gunneridae</taxon>
        <taxon>Pentapetalae</taxon>
        <taxon>rosids</taxon>
        <taxon>malvids</taxon>
        <taxon>Brassicales</taxon>
        <taxon>Brassicaceae</taxon>
        <taxon>Brassiceae</taxon>
        <taxon>Brassica</taxon>
    </lineage>
</organism>
<sequence>MEPPETLSSEIEGVNGEEDQLEVQTNIISSDSGTRMSCKEKAKSMNSDKLQVPSTVTPDSCAFGEASTEVGQTISKATSHVLAALSTRDIEGEKEYQLELDESSGPIELLTLSEKRLLRERPVEPSAKGMEWQLQSTSRGRGNRGRENRGRLR</sequence>
<dbReference type="PaxDb" id="3708-A0A078FY19"/>